<sequence length="255" mass="26287">MLSSCAWGNAAMLSCAMSLVLVAYDALGRRTSGPHRSVLYAVSLLGSLAFLPPDSVGYTLHAATMAAVCLACVGLTSHPACTSSAASTQVRYAHVLFAPAVGLAALVHHVHCVVHVTVWAWASALAHAGTASWTDIVCGSAARSALYAAGGSALQEFFEAGEGLWAFVHADGAQRVPPHPKWGPATNTAMFNMVLRMANKVLSSSFLSQPSAPPRRANSGAGGPAPRATRAPPMTPVAKKPMGDVLDAPSSDDDE</sequence>
<organism evidence="3">
    <name type="scientific">viral metagenome</name>
    <dbReference type="NCBI Taxonomy" id="1070528"/>
    <lineage>
        <taxon>unclassified sequences</taxon>
        <taxon>metagenomes</taxon>
        <taxon>organismal metagenomes</taxon>
    </lineage>
</organism>
<proteinExistence type="predicted"/>
<feature type="region of interest" description="Disordered" evidence="1">
    <location>
        <begin position="206"/>
        <end position="255"/>
    </location>
</feature>
<evidence type="ECO:0000256" key="2">
    <source>
        <dbReference type="SAM" id="Phobius"/>
    </source>
</evidence>
<dbReference type="AlphaFoldDB" id="A0A6C0AT16"/>
<accession>A0A6C0AT16</accession>
<keyword evidence="2" id="KW-0812">Transmembrane</keyword>
<reference evidence="3" key="1">
    <citation type="journal article" date="2020" name="Nature">
        <title>Giant virus diversity and host interactions through global metagenomics.</title>
        <authorList>
            <person name="Schulz F."/>
            <person name="Roux S."/>
            <person name="Paez-Espino D."/>
            <person name="Jungbluth S."/>
            <person name="Walsh D.A."/>
            <person name="Denef V.J."/>
            <person name="McMahon K.D."/>
            <person name="Konstantinidis K.T."/>
            <person name="Eloe-Fadrosh E.A."/>
            <person name="Kyrpides N.C."/>
            <person name="Woyke T."/>
        </authorList>
    </citation>
    <scope>NUCLEOTIDE SEQUENCE</scope>
    <source>
        <strain evidence="3">GVMAG-S-1103017-74</strain>
    </source>
</reference>
<dbReference type="EMBL" id="MN740864">
    <property type="protein sequence ID" value="QHS82912.1"/>
    <property type="molecule type" value="Genomic_DNA"/>
</dbReference>
<evidence type="ECO:0000313" key="3">
    <source>
        <dbReference type="EMBL" id="QHS82912.1"/>
    </source>
</evidence>
<protein>
    <submittedName>
        <fullName evidence="3">Uncharacterized protein</fullName>
    </submittedName>
</protein>
<keyword evidence="2" id="KW-1133">Transmembrane helix</keyword>
<keyword evidence="2" id="KW-0472">Membrane</keyword>
<name>A0A6C0AT16_9ZZZZ</name>
<evidence type="ECO:0000256" key="1">
    <source>
        <dbReference type="SAM" id="MobiDB-lite"/>
    </source>
</evidence>
<feature type="transmembrane region" description="Helical" evidence="2">
    <location>
        <begin position="6"/>
        <end position="24"/>
    </location>
</feature>
<feature type="compositionally biased region" description="Low complexity" evidence="1">
    <location>
        <begin position="224"/>
        <end position="238"/>
    </location>
</feature>